<reference evidence="1 2" key="1">
    <citation type="submission" date="2018-11" db="EMBL/GenBank/DDBJ databases">
        <authorList>
            <consortium name="Pathogen Informatics"/>
        </authorList>
    </citation>
    <scope>NUCLEOTIDE SEQUENCE [LARGE SCALE GENOMIC DNA]</scope>
</reference>
<keyword evidence="2" id="KW-1185">Reference proteome</keyword>
<reference evidence="3" key="2">
    <citation type="submission" date="2019-09" db="UniProtKB">
        <authorList>
            <consortium name="WormBaseParasite"/>
        </authorList>
    </citation>
    <scope>IDENTIFICATION</scope>
</reference>
<sequence>MKDYMLSNTSASVCESRAFYEIAARIESLGKEWRDHLEIDVSMLDDSTPVIDYAHLVQQGEQQIEAVAMMRS</sequence>
<dbReference type="WBParaSite" id="HPBE_0001881801-mRNA-1">
    <property type="protein sequence ID" value="HPBE_0001881801-mRNA-1"/>
    <property type="gene ID" value="HPBE_0001881801"/>
</dbReference>
<evidence type="ECO:0000313" key="3">
    <source>
        <dbReference type="WBParaSite" id="HPBE_0001881801-mRNA-1"/>
    </source>
</evidence>
<gene>
    <name evidence="1" type="ORF">HPBE_LOCUS18817</name>
</gene>
<organism evidence="2 3">
    <name type="scientific">Heligmosomoides polygyrus</name>
    <name type="common">Parasitic roundworm</name>
    <dbReference type="NCBI Taxonomy" id="6339"/>
    <lineage>
        <taxon>Eukaryota</taxon>
        <taxon>Metazoa</taxon>
        <taxon>Ecdysozoa</taxon>
        <taxon>Nematoda</taxon>
        <taxon>Chromadorea</taxon>
        <taxon>Rhabditida</taxon>
        <taxon>Rhabditina</taxon>
        <taxon>Rhabditomorpha</taxon>
        <taxon>Strongyloidea</taxon>
        <taxon>Heligmosomidae</taxon>
        <taxon>Heligmosomoides</taxon>
    </lineage>
</organism>
<evidence type="ECO:0000313" key="2">
    <source>
        <dbReference type="Proteomes" id="UP000050761"/>
    </source>
</evidence>
<evidence type="ECO:0000313" key="1">
    <source>
        <dbReference type="EMBL" id="VDP13052.1"/>
    </source>
</evidence>
<dbReference type="Proteomes" id="UP000050761">
    <property type="component" value="Unassembled WGS sequence"/>
</dbReference>
<name>A0A183GA15_HELPZ</name>
<dbReference type="EMBL" id="UZAH01030943">
    <property type="protein sequence ID" value="VDP13052.1"/>
    <property type="molecule type" value="Genomic_DNA"/>
</dbReference>
<accession>A0A183GA15</accession>
<proteinExistence type="predicted"/>
<accession>A0A3P8AG35</accession>
<dbReference type="AlphaFoldDB" id="A0A183GA15"/>
<protein>
    <submittedName>
        <fullName evidence="3">EAL domain-containing protein</fullName>
    </submittedName>
</protein>